<reference evidence="6" key="1">
    <citation type="submission" date="2018-10" db="EMBL/GenBank/DDBJ databases">
        <title>Fifty Aureobasidium pullulans genomes reveal a recombining polyextremotolerant generalist.</title>
        <authorList>
            <person name="Gostincar C."/>
            <person name="Turk M."/>
            <person name="Zajc J."/>
            <person name="Gunde-Cimerman N."/>
        </authorList>
    </citation>
    <scope>NUCLEOTIDE SEQUENCE [LARGE SCALE GENOMIC DNA]</scope>
    <source>
        <strain evidence="6">EXF-10085</strain>
    </source>
</reference>
<comment type="similarity">
    <text evidence="2">Belongs to the major facilitator superfamily. Monocarboxylate porter (TC 2.A.1.13) family.</text>
</comment>
<feature type="transmembrane region" description="Helical" evidence="4">
    <location>
        <begin position="294"/>
        <end position="314"/>
    </location>
</feature>
<dbReference type="GO" id="GO:0016020">
    <property type="term" value="C:membrane"/>
    <property type="evidence" value="ECO:0007669"/>
    <property type="project" value="UniProtKB-SubCell"/>
</dbReference>
<feature type="transmembrane region" description="Helical" evidence="4">
    <location>
        <begin position="56"/>
        <end position="77"/>
    </location>
</feature>
<sequence>MVTTATSSHELQNFDNVSSQSREHVRELNPEEAEDQNATTMQQLPPIDGGLQAWRVLLAAFMFEAILWGFPLSFGIFQEYYSTLPQFEGNPYITYIGSIATGIVYMGAPLMAPLVKKFPMYQKHMVVVGWVICLAALVAGSFADTMGSLIATQGIMYGTGYLIIFYPIVSMVNEWWVARRGLAWGILLGSSGASGVAYPFINEALLHKYGYKTTLRAMAVASIIMTGPLLPSMKRRLPASHTNALAKTDRSFLRKPIFWLYILSTMSQSLGFYLPSLYLPSYAATVGLSSRMGATLIALMNVSSVLGQFTYGYLSDGRFPLNALLLSTMLVSTIVALTLWGMAKSLATLIVFALIYGFFAYAFLAMRVRMGTAVATEQSDSMTMFCLFSFAQGVGNVLAGPISSALLISDTNDYDYGYTRYKALVIFTGTAMSASAVFIALSYLAPSKRNTR</sequence>
<feature type="transmembrane region" description="Helical" evidence="4">
    <location>
        <begin position="92"/>
        <end position="112"/>
    </location>
</feature>
<dbReference type="GO" id="GO:0022857">
    <property type="term" value="F:transmembrane transporter activity"/>
    <property type="evidence" value="ECO:0007669"/>
    <property type="project" value="InterPro"/>
</dbReference>
<feature type="transmembrane region" description="Helical" evidence="4">
    <location>
        <begin position="181"/>
        <end position="201"/>
    </location>
</feature>
<dbReference type="Gene3D" id="1.20.1250.20">
    <property type="entry name" value="MFS general substrate transporter like domains"/>
    <property type="match status" value="1"/>
</dbReference>
<feature type="transmembrane region" description="Helical" evidence="4">
    <location>
        <begin position="346"/>
        <end position="364"/>
    </location>
</feature>
<feature type="transmembrane region" description="Helical" evidence="4">
    <location>
        <begin position="149"/>
        <end position="169"/>
    </location>
</feature>
<keyword evidence="4" id="KW-1133">Transmembrane helix</keyword>
<accession>A0A4S9CKB0</accession>
<protein>
    <submittedName>
        <fullName evidence="6">MFS general substrate transporter</fullName>
    </submittedName>
</protein>
<dbReference type="AlphaFoldDB" id="A0A4S9CKB0"/>
<evidence type="ECO:0000256" key="4">
    <source>
        <dbReference type="SAM" id="Phobius"/>
    </source>
</evidence>
<name>A0A4S9CKB0_AURPU</name>
<dbReference type="SUPFAM" id="SSF103473">
    <property type="entry name" value="MFS general substrate transporter"/>
    <property type="match status" value="1"/>
</dbReference>
<feature type="transmembrane region" description="Helical" evidence="4">
    <location>
        <begin position="213"/>
        <end position="230"/>
    </location>
</feature>
<dbReference type="PROSITE" id="PS50850">
    <property type="entry name" value="MFS"/>
    <property type="match status" value="1"/>
</dbReference>
<evidence type="ECO:0000256" key="2">
    <source>
        <dbReference type="ARBA" id="ARBA00006727"/>
    </source>
</evidence>
<keyword evidence="4" id="KW-0472">Membrane</keyword>
<organism evidence="6">
    <name type="scientific">Aureobasidium pullulans</name>
    <name type="common">Black yeast</name>
    <name type="synonym">Pullularia pullulans</name>
    <dbReference type="NCBI Taxonomy" id="5580"/>
    <lineage>
        <taxon>Eukaryota</taxon>
        <taxon>Fungi</taxon>
        <taxon>Dikarya</taxon>
        <taxon>Ascomycota</taxon>
        <taxon>Pezizomycotina</taxon>
        <taxon>Dothideomycetes</taxon>
        <taxon>Dothideomycetidae</taxon>
        <taxon>Dothideales</taxon>
        <taxon>Saccotheciaceae</taxon>
        <taxon>Aureobasidium</taxon>
    </lineage>
</organism>
<feature type="transmembrane region" description="Helical" evidence="4">
    <location>
        <begin position="124"/>
        <end position="143"/>
    </location>
</feature>
<comment type="subcellular location">
    <subcellularLocation>
        <location evidence="1">Membrane</location>
        <topology evidence="1">Multi-pass membrane protein</topology>
    </subcellularLocation>
</comment>
<evidence type="ECO:0000256" key="1">
    <source>
        <dbReference type="ARBA" id="ARBA00004141"/>
    </source>
</evidence>
<dbReference type="EMBL" id="QZAS01000023">
    <property type="protein sequence ID" value="THX06464.1"/>
    <property type="molecule type" value="Genomic_DNA"/>
</dbReference>
<dbReference type="PANTHER" id="PTHR11360:SF287">
    <property type="entry name" value="MFS MONOCARBOXYLATE TRANSPORTER"/>
    <property type="match status" value="1"/>
</dbReference>
<dbReference type="InterPro" id="IPR050327">
    <property type="entry name" value="Proton-linked_MCT"/>
</dbReference>
<dbReference type="PANTHER" id="PTHR11360">
    <property type="entry name" value="MONOCARBOXYLATE TRANSPORTER"/>
    <property type="match status" value="1"/>
</dbReference>
<gene>
    <name evidence="6" type="ORF">D6D13_06498</name>
</gene>
<feature type="region of interest" description="Disordered" evidence="3">
    <location>
        <begin position="1"/>
        <end position="38"/>
    </location>
</feature>
<proteinExistence type="inferred from homology"/>
<feature type="transmembrane region" description="Helical" evidence="4">
    <location>
        <begin position="385"/>
        <end position="409"/>
    </location>
</feature>
<feature type="transmembrane region" description="Helical" evidence="4">
    <location>
        <begin position="257"/>
        <end position="274"/>
    </location>
</feature>
<dbReference type="InterPro" id="IPR020846">
    <property type="entry name" value="MFS_dom"/>
</dbReference>
<dbReference type="InterPro" id="IPR036259">
    <property type="entry name" value="MFS_trans_sf"/>
</dbReference>
<evidence type="ECO:0000259" key="5">
    <source>
        <dbReference type="PROSITE" id="PS50850"/>
    </source>
</evidence>
<feature type="transmembrane region" description="Helical" evidence="4">
    <location>
        <begin position="421"/>
        <end position="445"/>
    </location>
</feature>
<dbReference type="InterPro" id="IPR011701">
    <property type="entry name" value="MFS"/>
</dbReference>
<dbReference type="Pfam" id="PF07690">
    <property type="entry name" value="MFS_1"/>
    <property type="match status" value="1"/>
</dbReference>
<evidence type="ECO:0000313" key="6">
    <source>
        <dbReference type="EMBL" id="THX06464.1"/>
    </source>
</evidence>
<keyword evidence="4" id="KW-0812">Transmembrane</keyword>
<comment type="caution">
    <text evidence="6">The sequence shown here is derived from an EMBL/GenBank/DDBJ whole genome shotgun (WGS) entry which is preliminary data.</text>
</comment>
<feature type="compositionally biased region" description="Polar residues" evidence="3">
    <location>
        <begin position="1"/>
        <end position="20"/>
    </location>
</feature>
<feature type="transmembrane region" description="Helical" evidence="4">
    <location>
        <begin position="321"/>
        <end position="340"/>
    </location>
</feature>
<feature type="domain" description="Major facilitator superfamily (MFS) profile" evidence="5">
    <location>
        <begin position="257"/>
        <end position="452"/>
    </location>
</feature>
<evidence type="ECO:0000256" key="3">
    <source>
        <dbReference type="SAM" id="MobiDB-lite"/>
    </source>
</evidence>